<protein>
    <submittedName>
        <fullName evidence="4">Pyrroline-5-carboxylate reductase dimerization-domain-containing protein</fullName>
    </submittedName>
</protein>
<dbReference type="Pfam" id="PF03807">
    <property type="entry name" value="F420_oxidored"/>
    <property type="match status" value="1"/>
</dbReference>
<dbReference type="Pfam" id="PF14748">
    <property type="entry name" value="P5CR_dimer"/>
    <property type="match status" value="1"/>
</dbReference>
<dbReference type="InterPro" id="IPR008927">
    <property type="entry name" value="6-PGluconate_DH-like_C_sf"/>
</dbReference>
<dbReference type="InterPro" id="IPR028939">
    <property type="entry name" value="P5C_Rdtase_cat_N"/>
</dbReference>
<evidence type="ECO:0000313" key="4">
    <source>
        <dbReference type="EMBL" id="KAL2794660.1"/>
    </source>
</evidence>
<evidence type="ECO:0000259" key="2">
    <source>
        <dbReference type="Pfam" id="PF03807"/>
    </source>
</evidence>
<dbReference type="SUPFAM" id="SSF48179">
    <property type="entry name" value="6-phosphogluconate dehydrogenase C-terminal domain-like"/>
    <property type="match status" value="1"/>
</dbReference>
<evidence type="ECO:0000259" key="3">
    <source>
        <dbReference type="Pfam" id="PF14748"/>
    </source>
</evidence>
<dbReference type="HAMAP" id="MF_01925">
    <property type="entry name" value="P5C_reductase"/>
    <property type="match status" value="1"/>
</dbReference>
<dbReference type="EMBL" id="JBFTWV010000042">
    <property type="protein sequence ID" value="KAL2794660.1"/>
    <property type="molecule type" value="Genomic_DNA"/>
</dbReference>
<dbReference type="PANTHER" id="PTHR11645">
    <property type="entry name" value="PYRROLINE-5-CARBOXYLATE REDUCTASE"/>
    <property type="match status" value="1"/>
</dbReference>
<reference evidence="4 5" key="1">
    <citation type="submission" date="2024-07" db="EMBL/GenBank/DDBJ databases">
        <title>Section-level genome sequencing and comparative genomics of Aspergillus sections Usti and Cavernicolus.</title>
        <authorList>
            <consortium name="Lawrence Berkeley National Laboratory"/>
            <person name="Nybo J.L."/>
            <person name="Vesth T.C."/>
            <person name="Theobald S."/>
            <person name="Frisvad J.C."/>
            <person name="Larsen T.O."/>
            <person name="Kjaerboelling I."/>
            <person name="Rothschild-Mancinelli K."/>
            <person name="Lyhne E.K."/>
            <person name="Kogle M.E."/>
            <person name="Barry K."/>
            <person name="Clum A."/>
            <person name="Na H."/>
            <person name="Ledsgaard L."/>
            <person name="Lin J."/>
            <person name="Lipzen A."/>
            <person name="Kuo A."/>
            <person name="Riley R."/>
            <person name="Mondo S."/>
            <person name="Labutti K."/>
            <person name="Haridas S."/>
            <person name="Pangalinan J."/>
            <person name="Salamov A.A."/>
            <person name="Simmons B.A."/>
            <person name="Magnuson J.K."/>
            <person name="Chen J."/>
            <person name="Drula E."/>
            <person name="Henrissat B."/>
            <person name="Wiebenga A."/>
            <person name="Lubbers R.J."/>
            <person name="Gomes A.C."/>
            <person name="Makela M.R."/>
            <person name="Stajich J."/>
            <person name="Grigoriev I.V."/>
            <person name="Mortensen U.H."/>
            <person name="De Vries R.P."/>
            <person name="Baker S.E."/>
            <person name="Andersen M.R."/>
        </authorList>
    </citation>
    <scope>NUCLEOTIDE SEQUENCE [LARGE SCALE GENOMIC DNA]</scope>
    <source>
        <strain evidence="4 5">CBS 209.92</strain>
    </source>
</reference>
<dbReference type="Gene3D" id="3.40.50.720">
    <property type="entry name" value="NAD(P)-binding Rossmann-like Domain"/>
    <property type="match status" value="1"/>
</dbReference>
<accession>A0ABR4G6M4</accession>
<feature type="domain" description="Pyrroline-5-carboxylate reductase dimerisation" evidence="3">
    <location>
        <begin position="181"/>
        <end position="285"/>
    </location>
</feature>
<dbReference type="InterPro" id="IPR000304">
    <property type="entry name" value="Pyrroline-COOH_reductase"/>
</dbReference>
<dbReference type="SUPFAM" id="SSF51735">
    <property type="entry name" value="NAD(P)-binding Rossmann-fold domains"/>
    <property type="match status" value="1"/>
</dbReference>
<dbReference type="Gene3D" id="1.10.3730.10">
    <property type="entry name" value="ProC C-terminal domain-like"/>
    <property type="match status" value="1"/>
</dbReference>
<evidence type="ECO:0000313" key="5">
    <source>
        <dbReference type="Proteomes" id="UP001610563"/>
    </source>
</evidence>
<evidence type="ECO:0000256" key="1">
    <source>
        <dbReference type="ARBA" id="ARBA00005525"/>
    </source>
</evidence>
<dbReference type="PIRSF" id="PIRSF000193">
    <property type="entry name" value="Pyrrol-5-carb_rd"/>
    <property type="match status" value="1"/>
</dbReference>
<comment type="similarity">
    <text evidence="1">Belongs to the pyrroline-5-carboxylate reductase family.</text>
</comment>
<proteinExistence type="inferred from homology"/>
<organism evidence="4 5">
    <name type="scientific">Aspergillus keveii</name>
    <dbReference type="NCBI Taxonomy" id="714993"/>
    <lineage>
        <taxon>Eukaryota</taxon>
        <taxon>Fungi</taxon>
        <taxon>Dikarya</taxon>
        <taxon>Ascomycota</taxon>
        <taxon>Pezizomycotina</taxon>
        <taxon>Eurotiomycetes</taxon>
        <taxon>Eurotiomycetidae</taxon>
        <taxon>Eurotiales</taxon>
        <taxon>Aspergillaceae</taxon>
        <taxon>Aspergillus</taxon>
        <taxon>Aspergillus subgen. Nidulantes</taxon>
    </lineage>
</organism>
<sequence length="289" mass="30486">MPLDANPTIAVIGCGTLGTALATGILAPKDTSDSPKFTIKHLIATAGTASSKRAASKTPSPNTNADVVLLAVKPIKREDVFSIPGFKEAIRGKIVISIMAGITTAELARLIYGNDDDDDNDEHNNSNERVNLQAIRAMPNMAARIRSAVTLYTSTPTTTPSTLSFTHWLFTQVGTAQSIPEKSFDICAVLVGCAGSLLLLVIDGLLDAAVAEGVRRPEVQDLVVNSAIGMMRLVPEAGDHPGLLREKIASPGGCSIRALLELERLGVRSAFTGAILKAAERSREMSGSR</sequence>
<dbReference type="InterPro" id="IPR029036">
    <property type="entry name" value="P5CR_dimer"/>
</dbReference>
<dbReference type="InterPro" id="IPR036291">
    <property type="entry name" value="NAD(P)-bd_dom_sf"/>
</dbReference>
<dbReference type="Proteomes" id="UP001610563">
    <property type="component" value="Unassembled WGS sequence"/>
</dbReference>
<feature type="domain" description="Pyrroline-5-carboxylate reductase catalytic N-terminal" evidence="2">
    <location>
        <begin position="8"/>
        <end position="101"/>
    </location>
</feature>
<comment type="caution">
    <text evidence="4">The sequence shown here is derived from an EMBL/GenBank/DDBJ whole genome shotgun (WGS) entry which is preliminary data.</text>
</comment>
<gene>
    <name evidence="4" type="ORF">BJX66DRAFT_337625</name>
</gene>
<keyword evidence="5" id="KW-1185">Reference proteome</keyword>
<dbReference type="PANTHER" id="PTHR11645:SF65">
    <property type="entry name" value="HYPOTHETICAL PYRROLINE-5-CARBOXYLATE REDUCTASE (EUROFUNG)"/>
    <property type="match status" value="1"/>
</dbReference>
<name>A0ABR4G6M4_9EURO</name>